<accession>A0A212IY86</accession>
<dbReference type="EMBL" id="FLUP01000001">
    <property type="protein sequence ID" value="SBV92162.1"/>
    <property type="molecule type" value="Genomic_DNA"/>
</dbReference>
<gene>
    <name evidence="1" type="ORF">KM92DES2_10230</name>
</gene>
<protein>
    <recommendedName>
        <fullName evidence="2">Translation initiation factor 2</fullName>
    </recommendedName>
</protein>
<dbReference type="RefSeq" id="WP_227118484.1">
    <property type="nucleotide sequence ID" value="NZ_CABUEN010000009.1"/>
</dbReference>
<sequence length="250" mass="27944">MKISTPPARFAVFLIIAATLACLLPAAWPRPCNALAISKGLSFYANDLEYYYQHRRTETLPGILRTFDGQGVLKDSLKQIMLATFLAQVLRDDPSARQRLLPPQPGLSRDGRRTLAWMAHLAQLPDEEELLATLLQPEEKLLLQQIRHSPAPLVNWDIYSEKSVLQMYWAAFMASGSNEFLDVIIRAALHYAKLNSEGLRNNDSFSGSAAAAASLYDLAPRHPAVQTRLEQFLKNCSGPEAETLKTILRK</sequence>
<proteinExistence type="predicted"/>
<dbReference type="AlphaFoldDB" id="A0A212IY86"/>
<evidence type="ECO:0008006" key="2">
    <source>
        <dbReference type="Google" id="ProtNLM"/>
    </source>
</evidence>
<dbReference type="PROSITE" id="PS51257">
    <property type="entry name" value="PROKAR_LIPOPROTEIN"/>
    <property type="match status" value="1"/>
</dbReference>
<name>A0A212IY86_9BACT</name>
<evidence type="ECO:0000313" key="1">
    <source>
        <dbReference type="EMBL" id="SBV92162.1"/>
    </source>
</evidence>
<reference evidence="1" key="1">
    <citation type="submission" date="2016-04" db="EMBL/GenBank/DDBJ databases">
        <authorList>
            <person name="Evans L.H."/>
            <person name="Alamgir A."/>
            <person name="Owens N."/>
            <person name="Weber N.D."/>
            <person name="Virtaneva K."/>
            <person name="Barbian K."/>
            <person name="Babar A."/>
            <person name="Rosenke K."/>
        </authorList>
    </citation>
    <scope>NUCLEOTIDE SEQUENCE</scope>
    <source>
        <strain evidence="1">92-2</strain>
    </source>
</reference>
<organism evidence="1">
    <name type="scientific">uncultured Desulfovibrio sp</name>
    <dbReference type="NCBI Taxonomy" id="167968"/>
    <lineage>
        <taxon>Bacteria</taxon>
        <taxon>Pseudomonadati</taxon>
        <taxon>Thermodesulfobacteriota</taxon>
        <taxon>Desulfovibrionia</taxon>
        <taxon>Desulfovibrionales</taxon>
        <taxon>Desulfovibrionaceae</taxon>
        <taxon>Desulfovibrio</taxon>
        <taxon>environmental samples</taxon>
    </lineage>
</organism>